<keyword evidence="4 9" id="KW-0521">NADP</keyword>
<dbReference type="Gene3D" id="3.40.50.720">
    <property type="entry name" value="NAD(P)-binding Rossmann-like Domain"/>
    <property type="match status" value="1"/>
</dbReference>
<dbReference type="InterPro" id="IPR015896">
    <property type="entry name" value="4pyrrol_synth_GluRdtase_dimer"/>
</dbReference>
<organism evidence="17 18">
    <name type="scientific">Sphaerobacter thermophilus (strain ATCC 49802 / DSM 20745 / KCCM 41009 / NCIMB 13125 / S 6022)</name>
    <dbReference type="NCBI Taxonomy" id="479434"/>
    <lineage>
        <taxon>Bacteria</taxon>
        <taxon>Pseudomonadati</taxon>
        <taxon>Thermomicrobiota</taxon>
        <taxon>Thermomicrobia</taxon>
        <taxon>Sphaerobacterales</taxon>
        <taxon>Sphaerobacterineae</taxon>
        <taxon>Sphaerobacteraceae</taxon>
        <taxon>Sphaerobacter</taxon>
    </lineage>
</organism>
<dbReference type="PANTHER" id="PTHR43013">
    <property type="entry name" value="GLUTAMYL-TRNA REDUCTASE"/>
    <property type="match status" value="1"/>
</dbReference>
<feature type="domain" description="Tetrapyrrole biosynthesis glutamyl-tRNA reductase dimerisation" evidence="14">
    <location>
        <begin position="320"/>
        <end position="418"/>
    </location>
</feature>
<feature type="domain" description="Quinate/shikimate 5-dehydrogenase/glutamyl-tRNA reductase" evidence="15">
    <location>
        <begin position="171"/>
        <end position="306"/>
    </location>
</feature>
<evidence type="ECO:0000259" key="15">
    <source>
        <dbReference type="Pfam" id="PF01488"/>
    </source>
</evidence>
<proteinExistence type="inferred from homology"/>
<dbReference type="eggNOG" id="COG0373">
    <property type="taxonomic scope" value="Bacteria"/>
</dbReference>
<name>D1C4R6_SPHTD</name>
<evidence type="ECO:0000259" key="16">
    <source>
        <dbReference type="Pfam" id="PF05201"/>
    </source>
</evidence>
<dbReference type="InterPro" id="IPR015895">
    <property type="entry name" value="4pyrrol_synth_GluRdtase_N"/>
</dbReference>
<evidence type="ECO:0000259" key="14">
    <source>
        <dbReference type="Pfam" id="PF00745"/>
    </source>
</evidence>
<evidence type="ECO:0000256" key="5">
    <source>
        <dbReference type="ARBA" id="ARBA00023002"/>
    </source>
</evidence>
<dbReference type="RefSeq" id="WP_012872279.1">
    <property type="nucleotide sequence ID" value="NC_013523.1"/>
</dbReference>
<evidence type="ECO:0000256" key="10">
    <source>
        <dbReference type="PIRSR" id="PIRSR000445-1"/>
    </source>
</evidence>
<dbReference type="STRING" id="479434.Sthe_1800"/>
<comment type="similarity">
    <text evidence="2 9 13">Belongs to the glutamyl-tRNA reductase family.</text>
</comment>
<dbReference type="KEGG" id="sti:Sthe_1800"/>
<dbReference type="PANTHER" id="PTHR43013:SF1">
    <property type="entry name" value="GLUTAMYL-TRNA REDUCTASE"/>
    <property type="match status" value="1"/>
</dbReference>
<feature type="binding site" evidence="9 12">
    <location>
        <begin position="189"/>
        <end position="194"/>
    </location>
    <ligand>
        <name>NADP(+)</name>
        <dbReference type="ChEBI" id="CHEBI:58349"/>
    </ligand>
</feature>
<comment type="function">
    <text evidence="9">Catalyzes the NADPH-dependent reduction of glutamyl-tRNA(Glu) to glutamate 1-semialdehyde (GSA).</text>
</comment>
<evidence type="ECO:0000256" key="11">
    <source>
        <dbReference type="PIRSR" id="PIRSR000445-2"/>
    </source>
</evidence>
<dbReference type="Gene3D" id="3.30.460.30">
    <property type="entry name" value="Glutamyl-tRNA reductase, N-terminal domain"/>
    <property type="match status" value="1"/>
</dbReference>
<dbReference type="OrthoDB" id="110209at2"/>
<accession>D1C4R6</accession>
<feature type="binding site" evidence="9 11">
    <location>
        <begin position="114"/>
        <end position="116"/>
    </location>
    <ligand>
        <name>substrate</name>
    </ligand>
</feature>
<evidence type="ECO:0000256" key="6">
    <source>
        <dbReference type="ARBA" id="ARBA00023244"/>
    </source>
</evidence>
<comment type="subunit">
    <text evidence="9">Homodimer.</text>
</comment>
<keyword evidence="5 9" id="KW-0560">Oxidoreductase</keyword>
<comment type="miscellaneous">
    <text evidence="9">During catalysis, the active site Cys acts as a nucleophile attacking the alpha-carbonyl group of tRNA-bound glutamate with the formation of a thioester intermediate between enzyme and glutamate, and the concomitant release of tRNA(Glu). The thioester intermediate is finally reduced by direct hydride transfer from NADPH, to form the product GSA.</text>
</comment>
<evidence type="ECO:0000256" key="3">
    <source>
        <dbReference type="ARBA" id="ARBA00012970"/>
    </source>
</evidence>
<feature type="domain" description="Glutamyl-tRNA reductase N-terminal" evidence="16">
    <location>
        <begin position="10"/>
        <end position="156"/>
    </location>
</feature>
<evidence type="ECO:0000256" key="13">
    <source>
        <dbReference type="RuleBase" id="RU000584"/>
    </source>
</evidence>
<feature type="binding site" evidence="9 11">
    <location>
        <begin position="50"/>
        <end position="53"/>
    </location>
    <ligand>
        <name>substrate</name>
    </ligand>
</feature>
<dbReference type="HOGENOM" id="CLU_035113_2_2_0"/>
<dbReference type="AlphaFoldDB" id="D1C4R6"/>
<dbReference type="InterPro" id="IPR036453">
    <property type="entry name" value="GluRdtase_dimer_dom_sf"/>
</dbReference>
<dbReference type="SUPFAM" id="SSF69742">
    <property type="entry name" value="Glutamyl tRNA-reductase catalytic, N-terminal domain"/>
    <property type="match status" value="1"/>
</dbReference>
<dbReference type="NCBIfam" id="TIGR01035">
    <property type="entry name" value="hemA"/>
    <property type="match status" value="1"/>
</dbReference>
<dbReference type="PROSITE" id="PS00747">
    <property type="entry name" value="GLUTR"/>
    <property type="match status" value="1"/>
</dbReference>
<dbReference type="FunFam" id="3.30.460.30:FF:000001">
    <property type="entry name" value="Glutamyl-tRNA reductase"/>
    <property type="match status" value="1"/>
</dbReference>
<dbReference type="InterPro" id="IPR000343">
    <property type="entry name" value="4pyrrol_synth_GluRdtase"/>
</dbReference>
<dbReference type="FunCoup" id="D1C4R6">
    <property type="interactions" value="378"/>
</dbReference>
<dbReference type="Pfam" id="PF01488">
    <property type="entry name" value="Shikimate_DH"/>
    <property type="match status" value="1"/>
</dbReference>
<dbReference type="Proteomes" id="UP000002027">
    <property type="component" value="Chromosome 1"/>
</dbReference>
<dbReference type="InterPro" id="IPR006151">
    <property type="entry name" value="Shikm_DH/Glu-tRNA_Rdtase"/>
</dbReference>
<dbReference type="HAMAP" id="MF_00087">
    <property type="entry name" value="Glu_tRNA_reductase"/>
    <property type="match status" value="1"/>
</dbReference>
<protein>
    <recommendedName>
        <fullName evidence="8 9">Glutamyl-tRNA reductase</fullName>
        <shortName evidence="9">GluTR</shortName>
        <ecNumber evidence="3 9">1.2.1.70</ecNumber>
    </recommendedName>
</protein>
<evidence type="ECO:0000256" key="12">
    <source>
        <dbReference type="PIRSR" id="PIRSR000445-3"/>
    </source>
</evidence>
<comment type="domain">
    <text evidence="9">Possesses an unusual extended V-shaped dimeric structure with each monomer consisting of three distinct domains arranged along a curved 'spinal' alpha-helix. The N-terminal catalytic domain specifically recognizes the glutamate moiety of the substrate. The second domain is the NADPH-binding domain, and the third C-terminal domain is responsible for dimerization.</text>
</comment>
<dbReference type="Pfam" id="PF00745">
    <property type="entry name" value="GlutR_dimer"/>
    <property type="match status" value="1"/>
</dbReference>
<feature type="active site" description="Nucleophile" evidence="9 10">
    <location>
        <position position="51"/>
    </location>
</feature>
<feature type="binding site" evidence="9 11">
    <location>
        <position position="109"/>
    </location>
    <ligand>
        <name>substrate</name>
    </ligand>
</feature>
<evidence type="ECO:0000256" key="1">
    <source>
        <dbReference type="ARBA" id="ARBA00005059"/>
    </source>
</evidence>
<dbReference type="SUPFAM" id="SSF51735">
    <property type="entry name" value="NAD(P)-binding Rossmann-fold domains"/>
    <property type="match status" value="1"/>
</dbReference>
<dbReference type="FunFam" id="3.40.50.720:FF:000031">
    <property type="entry name" value="Glutamyl-tRNA reductase"/>
    <property type="match status" value="1"/>
</dbReference>
<dbReference type="PIRSF" id="PIRSF000445">
    <property type="entry name" value="4pyrrol_synth_GluRdtase"/>
    <property type="match status" value="1"/>
</dbReference>
<reference evidence="18" key="1">
    <citation type="submission" date="2009-11" db="EMBL/GenBank/DDBJ databases">
        <title>The complete chromosome 1 of Sphaerobacter thermophilus DSM 20745.</title>
        <authorList>
            <person name="Lucas S."/>
            <person name="Copeland A."/>
            <person name="Lapidus A."/>
            <person name="Glavina del Rio T."/>
            <person name="Dalin E."/>
            <person name="Tice H."/>
            <person name="Bruce D."/>
            <person name="Goodwin L."/>
            <person name="Pitluck S."/>
            <person name="Kyrpides N."/>
            <person name="Mavromatis K."/>
            <person name="Ivanova N."/>
            <person name="Mikhailova N."/>
            <person name="LaButti K.M."/>
            <person name="Clum A."/>
            <person name="Sun H.I."/>
            <person name="Brettin T."/>
            <person name="Detter J.C."/>
            <person name="Han C."/>
            <person name="Larimer F."/>
            <person name="Land M."/>
            <person name="Hauser L."/>
            <person name="Markowitz V."/>
            <person name="Cheng J.F."/>
            <person name="Hugenholtz P."/>
            <person name="Woyke T."/>
            <person name="Wu D."/>
            <person name="Steenblock K."/>
            <person name="Schneider S."/>
            <person name="Pukall R."/>
            <person name="Goeker M."/>
            <person name="Klenk H.P."/>
            <person name="Eisen J.A."/>
        </authorList>
    </citation>
    <scope>NUCLEOTIDE SEQUENCE [LARGE SCALE GENOMIC DNA]</scope>
    <source>
        <strain evidence="18">ATCC 49802 / DSM 20745 / S 6022</strain>
    </source>
</reference>
<dbReference type="InterPro" id="IPR036291">
    <property type="entry name" value="NAD(P)-bd_dom_sf"/>
</dbReference>
<comment type="catalytic activity">
    <reaction evidence="7 9 13">
        <text>(S)-4-amino-5-oxopentanoate + tRNA(Glu) + NADP(+) = L-glutamyl-tRNA(Glu) + NADPH + H(+)</text>
        <dbReference type="Rhea" id="RHEA:12344"/>
        <dbReference type="Rhea" id="RHEA-COMP:9663"/>
        <dbReference type="Rhea" id="RHEA-COMP:9680"/>
        <dbReference type="ChEBI" id="CHEBI:15378"/>
        <dbReference type="ChEBI" id="CHEBI:57501"/>
        <dbReference type="ChEBI" id="CHEBI:57783"/>
        <dbReference type="ChEBI" id="CHEBI:58349"/>
        <dbReference type="ChEBI" id="CHEBI:78442"/>
        <dbReference type="ChEBI" id="CHEBI:78520"/>
        <dbReference type="EC" id="1.2.1.70"/>
    </reaction>
</comment>
<evidence type="ECO:0000313" key="17">
    <source>
        <dbReference type="EMBL" id="ACZ39233.1"/>
    </source>
</evidence>
<keyword evidence="18" id="KW-1185">Reference proteome</keyword>
<reference evidence="17 18" key="2">
    <citation type="journal article" date="2010" name="Stand. Genomic Sci.">
        <title>Complete genome sequence of Desulfohalobium retbaense type strain (HR(100)).</title>
        <authorList>
            <person name="Spring S."/>
            <person name="Nolan M."/>
            <person name="Lapidus A."/>
            <person name="Glavina Del Rio T."/>
            <person name="Copeland A."/>
            <person name="Tice H."/>
            <person name="Cheng J.F."/>
            <person name="Lucas S."/>
            <person name="Land M."/>
            <person name="Chen F."/>
            <person name="Bruce D."/>
            <person name="Goodwin L."/>
            <person name="Pitluck S."/>
            <person name="Ivanova N."/>
            <person name="Mavromatis K."/>
            <person name="Mikhailova N."/>
            <person name="Pati A."/>
            <person name="Chen A."/>
            <person name="Palaniappan K."/>
            <person name="Hauser L."/>
            <person name="Chang Y.J."/>
            <person name="Jeffries C.D."/>
            <person name="Munk C."/>
            <person name="Kiss H."/>
            <person name="Chain P."/>
            <person name="Han C."/>
            <person name="Brettin T."/>
            <person name="Detter J.C."/>
            <person name="Schuler E."/>
            <person name="Goker M."/>
            <person name="Rohde M."/>
            <person name="Bristow J."/>
            <person name="Eisen J.A."/>
            <person name="Markowitz V."/>
            <person name="Hugenholtz P."/>
            <person name="Kyrpides N.C."/>
            <person name="Klenk H.P."/>
        </authorList>
    </citation>
    <scope>NUCLEOTIDE SEQUENCE [LARGE SCALE GENOMIC DNA]</scope>
    <source>
        <strain evidence="18">ATCC 49802 / DSM 20745 / S 6022</strain>
    </source>
</reference>
<dbReference type="SUPFAM" id="SSF69075">
    <property type="entry name" value="Glutamyl tRNA-reductase dimerization domain"/>
    <property type="match status" value="1"/>
</dbReference>
<dbReference type="InterPro" id="IPR036343">
    <property type="entry name" value="GluRdtase_N_sf"/>
</dbReference>
<dbReference type="CDD" id="cd05213">
    <property type="entry name" value="NAD_bind_Glutamyl_tRNA_reduct"/>
    <property type="match status" value="1"/>
</dbReference>
<comment type="caution">
    <text evidence="9">Lacks conserved residue(s) required for the propagation of feature annotation.</text>
</comment>
<evidence type="ECO:0000256" key="4">
    <source>
        <dbReference type="ARBA" id="ARBA00022857"/>
    </source>
</evidence>
<dbReference type="GO" id="GO:0019353">
    <property type="term" value="P:protoporphyrinogen IX biosynthetic process from glutamate"/>
    <property type="evidence" value="ECO:0007669"/>
    <property type="project" value="TreeGrafter"/>
</dbReference>
<evidence type="ECO:0000256" key="9">
    <source>
        <dbReference type="HAMAP-Rule" id="MF_00087"/>
    </source>
</evidence>
<evidence type="ECO:0000256" key="7">
    <source>
        <dbReference type="ARBA" id="ARBA00047464"/>
    </source>
</evidence>
<dbReference type="GO" id="GO:0050661">
    <property type="term" value="F:NADP binding"/>
    <property type="evidence" value="ECO:0007669"/>
    <property type="project" value="InterPro"/>
</dbReference>
<evidence type="ECO:0000256" key="2">
    <source>
        <dbReference type="ARBA" id="ARBA00005916"/>
    </source>
</evidence>
<dbReference type="UniPathway" id="UPA00251">
    <property type="reaction ID" value="UER00316"/>
</dbReference>
<evidence type="ECO:0000313" key="18">
    <source>
        <dbReference type="Proteomes" id="UP000002027"/>
    </source>
</evidence>
<keyword evidence="6 9" id="KW-0627">Porphyrin biosynthesis</keyword>
<comment type="pathway">
    <text evidence="1 9 13">Porphyrin-containing compound metabolism; protoporphyrin-IX biosynthesis; 5-aminolevulinate from L-glutamyl-tRNA(Glu): step 1/2.</text>
</comment>
<dbReference type="GO" id="GO:0008883">
    <property type="term" value="F:glutamyl-tRNA reductase activity"/>
    <property type="evidence" value="ECO:0007669"/>
    <property type="project" value="UniProtKB-UniRule"/>
</dbReference>
<sequence length="422" mass="45702">MILSHLTLLAVTHRSAPLDVRERLAFDDAALGALVADLQPVAEEVVPLVTCNRTEIYLLGRSAEAAARALPLIAARAGLAEDTLAAHTRCLTGADAARYLFRVAAGLESLVVGEPQILGQVRTAAEWARGAGAIGPILSRLFTYAVVAGKRARSETAISRGAGSVSHAAVELARSILGDLDGRRALVIGVGEMGQLVARNLVAHGARDVAVCNRSPERAALVAREIGGRVVPWEDLDSALYDADIAVTATGAREPVLTRDRLEPVAAQRNGRPLLLIDIAVPRDVDPIAATLPGVYLRDIDALHDIREENLRERQEVIPQVEAIIEEEVAAFTAWCHGREAVPVIRGLRERVEAVQQQEVERALRRLGHLSERDREVVRALAHGLVNKIVHEPVTRLREADPETRDDYAQALSHLFDLNVRS</sequence>
<feature type="binding site" evidence="9 11">
    <location>
        <position position="120"/>
    </location>
    <ligand>
        <name>substrate</name>
    </ligand>
</feature>
<dbReference type="InterPro" id="IPR018214">
    <property type="entry name" value="GluRdtase_CS"/>
</dbReference>
<dbReference type="EC" id="1.2.1.70" evidence="3 9"/>
<dbReference type="InParanoid" id="D1C4R6"/>
<gene>
    <name evidence="9" type="primary">hemA</name>
    <name evidence="17" type="ordered locus">Sthe_1800</name>
</gene>
<dbReference type="EMBL" id="CP001823">
    <property type="protein sequence ID" value="ACZ39233.1"/>
    <property type="molecule type" value="Genomic_DNA"/>
</dbReference>
<dbReference type="Pfam" id="PF05201">
    <property type="entry name" value="GlutR_N"/>
    <property type="match status" value="1"/>
</dbReference>
<evidence type="ECO:0000256" key="8">
    <source>
        <dbReference type="ARBA" id="ARBA00068659"/>
    </source>
</evidence>